<dbReference type="PANTHER" id="PTHR31669:SF283">
    <property type="entry name" value="PROTEIN FAR1-RELATED SEQUENCE"/>
    <property type="match status" value="1"/>
</dbReference>
<organism evidence="8 9">
    <name type="scientific">Juglans regia</name>
    <name type="common">English walnut</name>
    <dbReference type="NCBI Taxonomy" id="51240"/>
    <lineage>
        <taxon>Eukaryota</taxon>
        <taxon>Viridiplantae</taxon>
        <taxon>Streptophyta</taxon>
        <taxon>Embryophyta</taxon>
        <taxon>Tracheophyta</taxon>
        <taxon>Spermatophyta</taxon>
        <taxon>Magnoliopsida</taxon>
        <taxon>eudicotyledons</taxon>
        <taxon>Gunneridae</taxon>
        <taxon>Pentapetalae</taxon>
        <taxon>rosids</taxon>
        <taxon>fabids</taxon>
        <taxon>Fagales</taxon>
        <taxon>Juglandaceae</taxon>
        <taxon>Juglans</taxon>
    </lineage>
</organism>
<comment type="function">
    <text evidence="6">Putative transcription activator involved in regulating light control of development.</text>
</comment>
<dbReference type="InterPro" id="IPR007527">
    <property type="entry name" value="Znf_SWIM"/>
</dbReference>
<evidence type="ECO:0000313" key="9">
    <source>
        <dbReference type="Proteomes" id="UP000619265"/>
    </source>
</evidence>
<protein>
    <recommendedName>
        <fullName evidence="6">Protein FAR1-RELATED SEQUENCE</fullName>
    </recommendedName>
</protein>
<keyword evidence="4 6" id="KW-0862">Zinc</keyword>
<dbReference type="EMBL" id="LIHL02000013">
    <property type="protein sequence ID" value="KAF5451216.1"/>
    <property type="molecule type" value="Genomic_DNA"/>
</dbReference>
<proteinExistence type="inferred from homology"/>
<dbReference type="GO" id="GO:0005634">
    <property type="term" value="C:nucleus"/>
    <property type="evidence" value="ECO:0007669"/>
    <property type="project" value="UniProtKB-SubCell"/>
</dbReference>
<name>A0A833T1W1_JUGRE</name>
<evidence type="ECO:0000256" key="1">
    <source>
        <dbReference type="ARBA" id="ARBA00005889"/>
    </source>
</evidence>
<reference evidence="8" key="1">
    <citation type="submission" date="2015-10" db="EMBL/GenBank/DDBJ databases">
        <authorList>
            <person name="Martinez-Garcia P.J."/>
            <person name="Crepeau M.W."/>
            <person name="Puiu D."/>
            <person name="Gonzalez-Ibeas D."/>
            <person name="Whalen J."/>
            <person name="Stevens K."/>
            <person name="Paul R."/>
            <person name="Butterfield T."/>
            <person name="Britton M."/>
            <person name="Reagan R."/>
            <person name="Chakraborty S."/>
            <person name="Walawage S.L."/>
            <person name="Vasquez-Gross H.A."/>
            <person name="Cardeno C."/>
            <person name="Famula R."/>
            <person name="Pratt K."/>
            <person name="Kuruganti S."/>
            <person name="Aradhya M.K."/>
            <person name="Leslie C.A."/>
            <person name="Dandekar A.M."/>
            <person name="Salzberg S.L."/>
            <person name="Wegrzyn J.L."/>
            <person name="Langley C.H."/>
            <person name="Neale D.B."/>
        </authorList>
    </citation>
    <scope>NUCLEOTIDE SEQUENCE</scope>
    <source>
        <tissue evidence="8">Leaves</tissue>
    </source>
</reference>
<reference evidence="8" key="2">
    <citation type="submission" date="2020-03" db="EMBL/GenBank/DDBJ databases">
        <title>Walnut 2.0.</title>
        <authorList>
            <person name="Marrano A."/>
            <person name="Britton M."/>
            <person name="Zimin A.V."/>
            <person name="Zaini P.A."/>
            <person name="Workman R."/>
            <person name="Puiu D."/>
            <person name="Bianco L."/>
            <person name="Allen B.J."/>
            <person name="Troggio M."/>
            <person name="Leslie C.A."/>
            <person name="Timp W."/>
            <person name="Dendekar A."/>
            <person name="Salzberg S.L."/>
            <person name="Neale D.B."/>
        </authorList>
    </citation>
    <scope>NUCLEOTIDE SEQUENCE</scope>
    <source>
        <tissue evidence="8">Leaves</tissue>
    </source>
</reference>
<dbReference type="SMART" id="SM00575">
    <property type="entry name" value="ZnF_PMZ"/>
    <property type="match status" value="1"/>
</dbReference>
<evidence type="ECO:0000256" key="4">
    <source>
        <dbReference type="ARBA" id="ARBA00022833"/>
    </source>
</evidence>
<dbReference type="Proteomes" id="UP000619265">
    <property type="component" value="Unassembled WGS sequence"/>
</dbReference>
<evidence type="ECO:0000313" key="8">
    <source>
        <dbReference type="EMBL" id="KAF5451216.1"/>
    </source>
</evidence>
<dbReference type="GO" id="GO:0006355">
    <property type="term" value="P:regulation of DNA-templated transcription"/>
    <property type="evidence" value="ECO:0007669"/>
    <property type="project" value="UniProtKB-UniRule"/>
</dbReference>
<evidence type="ECO:0000256" key="3">
    <source>
        <dbReference type="ARBA" id="ARBA00022771"/>
    </source>
</evidence>
<dbReference type="Gramene" id="Jr13_31200_p3">
    <property type="protein sequence ID" value="cds.Jr13_31200_p3"/>
    <property type="gene ID" value="Jr13_31200"/>
</dbReference>
<dbReference type="Pfam" id="PF04434">
    <property type="entry name" value="SWIM"/>
    <property type="match status" value="1"/>
</dbReference>
<dbReference type="PROSITE" id="PS50966">
    <property type="entry name" value="ZF_SWIM"/>
    <property type="match status" value="1"/>
</dbReference>
<dbReference type="InterPro" id="IPR031052">
    <property type="entry name" value="FHY3/FAR1"/>
</dbReference>
<comment type="similarity">
    <text evidence="1 6">Belongs to the FHY3/FAR1 family.</text>
</comment>
<dbReference type="GO" id="GO:0008270">
    <property type="term" value="F:zinc ion binding"/>
    <property type="evidence" value="ECO:0007669"/>
    <property type="project" value="UniProtKB-UniRule"/>
</dbReference>
<gene>
    <name evidence="8" type="ORF">F2P56_031492</name>
</gene>
<accession>A0A833T1W1</accession>
<comment type="subcellular location">
    <subcellularLocation>
        <location evidence="6">Nucleus</location>
    </subcellularLocation>
</comment>
<keyword evidence="2 6" id="KW-0479">Metal-binding</keyword>
<keyword evidence="6" id="KW-0539">Nucleus</keyword>
<feature type="domain" description="SWIM-type" evidence="7">
    <location>
        <begin position="32"/>
        <end position="68"/>
    </location>
</feature>
<dbReference type="InterPro" id="IPR006564">
    <property type="entry name" value="Znf_PMZ"/>
</dbReference>
<evidence type="ECO:0000256" key="5">
    <source>
        <dbReference type="PROSITE-ProRule" id="PRU00325"/>
    </source>
</evidence>
<sequence length="126" mass="14875">MDPELLKRDGPIKTYLLEDEVRLEEFTKLVKYFVEISEEDGSAKCSCGLFEIRGILCRHILAVLKCNGIKSVPAKYILDRWRKDIKRRYTLIQSSYDGENQRVDEESYILIRLTWFLFSGAEQYRT</sequence>
<evidence type="ECO:0000256" key="6">
    <source>
        <dbReference type="RuleBase" id="RU367018"/>
    </source>
</evidence>
<dbReference type="PANTHER" id="PTHR31669">
    <property type="entry name" value="PROTEIN FAR1-RELATED SEQUENCE 10-RELATED"/>
    <property type="match status" value="1"/>
</dbReference>
<keyword evidence="3 5" id="KW-0863">Zinc-finger</keyword>
<evidence type="ECO:0000259" key="7">
    <source>
        <dbReference type="PROSITE" id="PS50966"/>
    </source>
</evidence>
<dbReference type="AlphaFoldDB" id="A0A833T1W1"/>
<comment type="caution">
    <text evidence="8">The sequence shown here is derived from an EMBL/GenBank/DDBJ whole genome shotgun (WGS) entry which is preliminary data.</text>
</comment>
<evidence type="ECO:0000256" key="2">
    <source>
        <dbReference type="ARBA" id="ARBA00022723"/>
    </source>
</evidence>